<keyword evidence="6 9" id="KW-0067">ATP-binding</keyword>
<name>C2ELZ8_9LACO</name>
<feature type="compositionally biased region" description="Basic and acidic residues" evidence="10">
    <location>
        <begin position="282"/>
        <end position="318"/>
    </location>
</feature>
<feature type="region of interest" description="Disordered" evidence="10">
    <location>
        <begin position="217"/>
        <end position="321"/>
    </location>
</feature>
<dbReference type="RefSeq" id="WP_007125225.1">
    <property type="nucleotide sequence ID" value="NZ_AZFO01000005.1"/>
</dbReference>
<evidence type="ECO:0000256" key="10">
    <source>
        <dbReference type="SAM" id="MobiDB-lite"/>
    </source>
</evidence>
<feature type="transmembrane region" description="Helical" evidence="11">
    <location>
        <begin position="61"/>
        <end position="79"/>
    </location>
</feature>
<dbReference type="EMBL" id="ACGU01000036">
    <property type="protein sequence ID" value="EEJ72458.1"/>
    <property type="molecule type" value="Genomic_DNA"/>
</dbReference>
<keyword evidence="14" id="KW-1185">Reference proteome</keyword>
<dbReference type="CDD" id="cd01127">
    <property type="entry name" value="TrwB_TraG_TraD_VirD4"/>
    <property type="match status" value="1"/>
</dbReference>
<keyword evidence="7" id="KW-0238">DNA-binding</keyword>
<feature type="region of interest" description="Disordered" evidence="10">
    <location>
        <begin position="782"/>
        <end position="811"/>
    </location>
</feature>
<dbReference type="PANTHER" id="PTHR22683:SF41">
    <property type="entry name" value="DNA TRANSLOCASE FTSK"/>
    <property type="match status" value="1"/>
</dbReference>
<evidence type="ECO:0000256" key="4">
    <source>
        <dbReference type="ARBA" id="ARBA00022741"/>
    </source>
</evidence>
<feature type="transmembrane region" description="Helical" evidence="11">
    <location>
        <begin position="21"/>
        <end position="41"/>
    </location>
</feature>
<dbReference type="GO" id="GO:0003677">
    <property type="term" value="F:DNA binding"/>
    <property type="evidence" value="ECO:0007669"/>
    <property type="project" value="UniProtKB-KW"/>
</dbReference>
<dbReference type="SUPFAM" id="SSF52540">
    <property type="entry name" value="P-loop containing nucleoside triphosphate hydrolases"/>
    <property type="match status" value="1"/>
</dbReference>
<evidence type="ECO:0000256" key="6">
    <source>
        <dbReference type="ARBA" id="ARBA00022840"/>
    </source>
</evidence>
<dbReference type="HOGENOM" id="CLU_001981_9_6_9"/>
<keyword evidence="4 9" id="KW-0547">Nucleotide-binding</keyword>
<accession>C2ELZ8</accession>
<feature type="transmembrane region" description="Helical" evidence="11">
    <location>
        <begin position="91"/>
        <end position="109"/>
    </location>
</feature>
<evidence type="ECO:0000256" key="9">
    <source>
        <dbReference type="PROSITE-ProRule" id="PRU00289"/>
    </source>
</evidence>
<evidence type="ECO:0000313" key="13">
    <source>
        <dbReference type="EMBL" id="EEJ72458.1"/>
    </source>
</evidence>
<comment type="caution">
    <text evidence="13">The sequence shown here is derived from an EMBL/GenBank/DDBJ whole genome shotgun (WGS) entry which is preliminary data.</text>
</comment>
<proteinExistence type="inferred from homology"/>
<feature type="transmembrane region" description="Helical" evidence="11">
    <location>
        <begin position="159"/>
        <end position="177"/>
    </location>
</feature>
<dbReference type="InterPro" id="IPR050206">
    <property type="entry name" value="FtsK/SpoIIIE/SftA"/>
</dbReference>
<gene>
    <name evidence="13" type="ORF">HMPREF0548_0694</name>
</gene>
<dbReference type="SUPFAM" id="SSF46785">
    <property type="entry name" value="Winged helix' DNA-binding domain"/>
    <property type="match status" value="1"/>
</dbReference>
<feature type="domain" description="FtsK" evidence="12">
    <location>
        <begin position="463"/>
        <end position="660"/>
    </location>
</feature>
<dbReference type="Pfam" id="PF17854">
    <property type="entry name" value="FtsK_alpha"/>
    <property type="match status" value="1"/>
</dbReference>
<dbReference type="GO" id="GO:0005524">
    <property type="term" value="F:ATP binding"/>
    <property type="evidence" value="ECO:0007669"/>
    <property type="project" value="UniProtKB-UniRule"/>
</dbReference>
<dbReference type="PATRIC" id="fig|525365.8.peg.1681"/>
<dbReference type="Gene3D" id="3.40.50.300">
    <property type="entry name" value="P-loop containing nucleotide triphosphate hydrolases"/>
    <property type="match status" value="1"/>
</dbReference>
<comment type="similarity">
    <text evidence="2">Belongs to the FtsK/SpoIIIE/SftA family.</text>
</comment>
<protein>
    <recommendedName>
        <fullName evidence="3">DNA translocase FtsK</fullName>
    </recommendedName>
</protein>
<evidence type="ECO:0000256" key="5">
    <source>
        <dbReference type="ARBA" id="ARBA00022829"/>
    </source>
</evidence>
<dbReference type="Pfam" id="PF01580">
    <property type="entry name" value="FtsK_SpoIIIE"/>
    <property type="match status" value="1"/>
</dbReference>
<comment type="subunit">
    <text evidence="8">Homohexamer. Forms a ring that surrounds DNA.</text>
</comment>
<dbReference type="InterPro" id="IPR036390">
    <property type="entry name" value="WH_DNA-bd_sf"/>
</dbReference>
<feature type="compositionally biased region" description="Acidic residues" evidence="10">
    <location>
        <begin position="240"/>
        <end position="273"/>
    </location>
</feature>
<evidence type="ECO:0000256" key="3">
    <source>
        <dbReference type="ARBA" id="ARBA00020887"/>
    </source>
</evidence>
<comment type="subcellular location">
    <subcellularLocation>
        <location evidence="1">Membrane</location>
        <topology evidence="1">Multi-pass membrane protein</topology>
    </subcellularLocation>
</comment>
<dbReference type="InterPro" id="IPR041027">
    <property type="entry name" value="FtsK_alpha"/>
</dbReference>
<dbReference type="PROSITE" id="PS50901">
    <property type="entry name" value="FTSK"/>
    <property type="match status" value="1"/>
</dbReference>
<evidence type="ECO:0000313" key="14">
    <source>
        <dbReference type="Proteomes" id="UP000005583"/>
    </source>
</evidence>
<organism evidence="13 14">
    <name type="scientific">Lactobacillus ultunensis DSM 16047</name>
    <dbReference type="NCBI Taxonomy" id="525365"/>
    <lineage>
        <taxon>Bacteria</taxon>
        <taxon>Bacillati</taxon>
        <taxon>Bacillota</taxon>
        <taxon>Bacilli</taxon>
        <taxon>Lactobacillales</taxon>
        <taxon>Lactobacillaceae</taxon>
        <taxon>Lactobacillus</taxon>
    </lineage>
</organism>
<dbReference type="Pfam" id="PF09397">
    <property type="entry name" value="FtsK_gamma"/>
    <property type="match status" value="1"/>
</dbReference>
<dbReference type="Gene3D" id="3.30.980.40">
    <property type="match status" value="1"/>
</dbReference>
<dbReference type="STRING" id="525365.HMPREF0548_0694"/>
<dbReference type="SMART" id="SM00843">
    <property type="entry name" value="Ftsk_gamma"/>
    <property type="match status" value="1"/>
</dbReference>
<dbReference type="InterPro" id="IPR018541">
    <property type="entry name" value="Ftsk_gamma"/>
</dbReference>
<dbReference type="Proteomes" id="UP000005583">
    <property type="component" value="Unassembled WGS sequence"/>
</dbReference>
<dbReference type="OrthoDB" id="9807790at2"/>
<evidence type="ECO:0000256" key="8">
    <source>
        <dbReference type="ARBA" id="ARBA00025923"/>
    </source>
</evidence>
<feature type="binding site" evidence="9">
    <location>
        <begin position="480"/>
        <end position="487"/>
    </location>
    <ligand>
        <name>ATP</name>
        <dbReference type="ChEBI" id="CHEBI:30616"/>
    </ligand>
</feature>
<dbReference type="InterPro" id="IPR002543">
    <property type="entry name" value="FtsK_dom"/>
</dbReference>
<dbReference type="InterPro" id="IPR036388">
    <property type="entry name" value="WH-like_DNA-bd_sf"/>
</dbReference>
<dbReference type="GO" id="GO:0007059">
    <property type="term" value="P:chromosome segregation"/>
    <property type="evidence" value="ECO:0007669"/>
    <property type="project" value="UniProtKB-KW"/>
</dbReference>
<evidence type="ECO:0000256" key="1">
    <source>
        <dbReference type="ARBA" id="ARBA00004141"/>
    </source>
</evidence>
<keyword evidence="11" id="KW-0812">Transmembrane</keyword>
<feature type="compositionally biased region" description="Basic and acidic residues" evidence="10">
    <location>
        <begin position="217"/>
        <end position="235"/>
    </location>
</feature>
<evidence type="ECO:0000256" key="7">
    <source>
        <dbReference type="ARBA" id="ARBA00023125"/>
    </source>
</evidence>
<evidence type="ECO:0000259" key="12">
    <source>
        <dbReference type="PROSITE" id="PS50901"/>
    </source>
</evidence>
<keyword evidence="11" id="KW-0472">Membrane</keyword>
<keyword evidence="5" id="KW-0159">Chromosome partition</keyword>
<sequence length="811" mass="89834">MPVKRKKRRTKRKNKKTTKKQNLNWSIIGLILILLSVLAVVRFGMLGKQVANLIRMLVGDSYLFASGLLAVFGLVNVIYNQPIHFTIKRSLGLILAFFGILLMQSGLYFEHELVNSGFLNSFWHAMSAEFGRAGVTEDVGGGFIGSLGYQIFYPLLGQWGVRIFAALLLPIGILMFFDVKFRTIIEKFQSVSQLFIQRNKEAGVKLKNKYGDVLEKRRQQRLAEQDDKTNHDKPIFPDVADFDPEEEPEEKPQPTEEDVEPEPASEPEPEPDPEPQIQIAPQHDESDEKELPKSHSFAEEDQKLQQELGQVDHGELKTETTPVNMAYKMPPLSLLDPIKSTDQSADRDLIKKNTQILQSTFKSFGVKVIIKRAILGPTITRYEVQPAVGVKVSRIVNLADDLALALAAKDIRIEAPIPGKPFIGIEVPNRATSVVSFKDVMEHQDKKSKQNPMDVPLGKDVTGSTISANLSKMPHLLIAGSTGSGKSVAINTILASILMKARPEEVKLVLIDPKMVELSVYNGVPHLLIPVVTDAKLAANALRKVVKEMERRYKLFAAGGVRNMGEYNQKVAENNQDKSKPAMKPLPYILVVVDELSDLMMVGGHDVEGAIVRLGQMARAAGIHMILATQRPSVDVITGLIKANVPSRISFAVSSGVDSRTILDQTGAEKLLGRGDMLYMPIGASKPERIQGAYIASDEVERVIAWVKKQQKVDYDETMIPKKGESTSGENGGKDEPEDEFYNQAVDLVRRQQTASVSMLQRRFRIGYNRAARIVDEMEAKGIVGPSEGSKPRQVLVPPVKNEGNSNNANN</sequence>
<dbReference type="AlphaFoldDB" id="C2ELZ8"/>
<evidence type="ECO:0000256" key="2">
    <source>
        <dbReference type="ARBA" id="ARBA00006474"/>
    </source>
</evidence>
<dbReference type="InterPro" id="IPR003593">
    <property type="entry name" value="AAA+_ATPase"/>
</dbReference>
<dbReference type="Gene3D" id="1.10.10.10">
    <property type="entry name" value="Winged helix-like DNA-binding domain superfamily/Winged helix DNA-binding domain"/>
    <property type="match status" value="1"/>
</dbReference>
<dbReference type="PANTHER" id="PTHR22683">
    <property type="entry name" value="SPORULATION PROTEIN RELATED"/>
    <property type="match status" value="1"/>
</dbReference>
<dbReference type="eggNOG" id="COG1674">
    <property type="taxonomic scope" value="Bacteria"/>
</dbReference>
<dbReference type="SMART" id="SM00382">
    <property type="entry name" value="AAA"/>
    <property type="match status" value="1"/>
</dbReference>
<evidence type="ECO:0000256" key="11">
    <source>
        <dbReference type="SAM" id="Phobius"/>
    </source>
</evidence>
<reference evidence="13 14" key="1">
    <citation type="submission" date="2009-01" db="EMBL/GenBank/DDBJ databases">
        <authorList>
            <person name="Qin X."/>
            <person name="Bachman B."/>
            <person name="Battles P."/>
            <person name="Bell A."/>
            <person name="Bess C."/>
            <person name="Bickham C."/>
            <person name="Chaboub L."/>
            <person name="Chen D."/>
            <person name="Coyle M."/>
            <person name="Deiros D.R."/>
            <person name="Dinh H."/>
            <person name="Forbes L."/>
            <person name="Fowler G."/>
            <person name="Francisco L."/>
            <person name="Fu Q."/>
            <person name="Gubbala S."/>
            <person name="Hale W."/>
            <person name="Han Y."/>
            <person name="Hemphill L."/>
            <person name="Highlander S.K."/>
            <person name="Hirani K."/>
            <person name="Hogues M."/>
            <person name="Jackson L."/>
            <person name="Jakkamsetti A."/>
            <person name="Javaid M."/>
            <person name="Jiang H."/>
            <person name="Korchina V."/>
            <person name="Kovar C."/>
            <person name="Lara F."/>
            <person name="Lee S."/>
            <person name="Mata R."/>
            <person name="Mathew T."/>
            <person name="Moen C."/>
            <person name="Morales K."/>
            <person name="Munidasa M."/>
            <person name="Nazareth L."/>
            <person name="Ngo R."/>
            <person name="Nguyen L."/>
            <person name="Okwuonu G."/>
            <person name="Ongeri F."/>
            <person name="Patil S."/>
            <person name="Petrosino J."/>
            <person name="Pham C."/>
            <person name="Pham P."/>
            <person name="Pu L.-L."/>
            <person name="Puazo M."/>
            <person name="Raj R."/>
            <person name="Reid J."/>
            <person name="Rouhana J."/>
            <person name="Saada N."/>
            <person name="Shang Y."/>
            <person name="Simmons D."/>
            <person name="Thornton R."/>
            <person name="Warren J."/>
            <person name="Weissenberger G."/>
            <person name="Zhang J."/>
            <person name="Zhang L."/>
            <person name="Zhou C."/>
            <person name="Zhu D."/>
            <person name="Muzny D."/>
            <person name="Worley K."/>
            <person name="Gibbs R."/>
        </authorList>
    </citation>
    <scope>NUCLEOTIDE SEQUENCE [LARGE SCALE GENOMIC DNA]</scope>
    <source>
        <strain evidence="13 14">DSM 16047</strain>
    </source>
</reference>
<dbReference type="InterPro" id="IPR027417">
    <property type="entry name" value="P-loop_NTPase"/>
</dbReference>
<keyword evidence="11" id="KW-1133">Transmembrane helix</keyword>
<dbReference type="GO" id="GO:0016020">
    <property type="term" value="C:membrane"/>
    <property type="evidence" value="ECO:0007669"/>
    <property type="project" value="UniProtKB-SubCell"/>
</dbReference>